<dbReference type="CDD" id="cd00093">
    <property type="entry name" value="HTH_XRE"/>
    <property type="match status" value="1"/>
</dbReference>
<accession>A0A5C6JPD6</accession>
<organism evidence="2 3">
    <name type="scientific">Streptomyces misionensis</name>
    <dbReference type="NCBI Taxonomy" id="67331"/>
    <lineage>
        <taxon>Bacteria</taxon>
        <taxon>Bacillati</taxon>
        <taxon>Actinomycetota</taxon>
        <taxon>Actinomycetes</taxon>
        <taxon>Kitasatosporales</taxon>
        <taxon>Streptomycetaceae</taxon>
        <taxon>Streptomyces</taxon>
    </lineage>
</organism>
<dbReference type="InterPro" id="IPR043917">
    <property type="entry name" value="DUF5753"/>
</dbReference>
<keyword evidence="3" id="KW-1185">Reference proteome</keyword>
<gene>
    <name evidence="2" type="ORF">FRZ03_19950</name>
</gene>
<feature type="domain" description="DUF5753" evidence="1">
    <location>
        <begin position="125"/>
        <end position="307"/>
    </location>
</feature>
<dbReference type="AlphaFoldDB" id="A0A5C6JPD6"/>
<protein>
    <submittedName>
        <fullName evidence="2">Helix-turn-helix domain-containing protein</fullName>
    </submittedName>
</protein>
<dbReference type="Proteomes" id="UP000320481">
    <property type="component" value="Unassembled WGS sequence"/>
</dbReference>
<proteinExistence type="predicted"/>
<evidence type="ECO:0000313" key="2">
    <source>
        <dbReference type="EMBL" id="TWV42547.1"/>
    </source>
</evidence>
<dbReference type="Pfam" id="PF19054">
    <property type="entry name" value="DUF5753"/>
    <property type="match status" value="1"/>
</dbReference>
<comment type="caution">
    <text evidence="2">The sequence shown here is derived from an EMBL/GenBank/DDBJ whole genome shotgun (WGS) entry which is preliminary data.</text>
</comment>
<reference evidence="2" key="1">
    <citation type="journal article" date="2019" name="Microbiol. Resour. Announc.">
        <title>Draft Genomic Sequences of Streptomyces misionensis and Streptomyces albidoflavus, bacteria applied for phytopathogen biocontrol.</title>
        <authorList>
            <person name="Pylro V."/>
            <person name="Dias A."/>
            <person name="Andreote F."/>
            <person name="Varani A."/>
            <person name="Andreote C."/>
            <person name="Bernardo E."/>
            <person name="Martins T."/>
        </authorList>
    </citation>
    <scope>NUCLEOTIDE SEQUENCE [LARGE SCALE GENOMIC DNA]</scope>
    <source>
        <strain evidence="2">66</strain>
    </source>
</reference>
<dbReference type="InterPro" id="IPR001387">
    <property type="entry name" value="Cro/C1-type_HTH"/>
</dbReference>
<sequence length="313" mass="35264">MWPCSSLLGGRVSPSSKRPIPLFGGDLPAEVVPTMAGLLLGRHLRDLRGEEKLGVVGKAVNASASKISRLERADSPPDLRDIRDLALHFGVPDQERLMLMALAQRAREPEWFERKFSDCAMHWMRRLIGLEAECAVLMTFEAFIVPGLIQTAEYSEQIIHDGLEEGERTPEAIRLRTELRKERQERFFGQGLPPMANFLLDESILYRQVGDDAVMRGQIQKLLDLTGDPRISIRIVPLAGKVVSNNASMTHLTFDQFGLPPMVYVEGNDSADYHTQVRDVERFVTLLLRLSKNSALSREATVELLKKTLKRYS</sequence>
<evidence type="ECO:0000313" key="3">
    <source>
        <dbReference type="Proteomes" id="UP000320481"/>
    </source>
</evidence>
<evidence type="ECO:0000259" key="1">
    <source>
        <dbReference type="Pfam" id="PF19054"/>
    </source>
</evidence>
<name>A0A5C6JPD6_9ACTN</name>
<dbReference type="Pfam" id="PF13560">
    <property type="entry name" value="HTH_31"/>
    <property type="match status" value="1"/>
</dbReference>
<dbReference type="EMBL" id="VOGW01000113">
    <property type="protein sequence ID" value="TWV42547.1"/>
    <property type="molecule type" value="Genomic_DNA"/>
</dbReference>